<dbReference type="AlphaFoldDB" id="A0A5C5X2H8"/>
<keyword evidence="1" id="KW-0808">Transferase</keyword>
<reference evidence="1 2" key="1">
    <citation type="submission" date="2019-02" db="EMBL/GenBank/DDBJ databases">
        <title>Deep-cultivation of Planctomycetes and their phenomic and genomic characterization uncovers novel biology.</title>
        <authorList>
            <person name="Wiegand S."/>
            <person name="Jogler M."/>
            <person name="Boedeker C."/>
            <person name="Pinto D."/>
            <person name="Vollmers J."/>
            <person name="Rivas-Marin E."/>
            <person name="Kohn T."/>
            <person name="Peeters S.H."/>
            <person name="Heuer A."/>
            <person name="Rast P."/>
            <person name="Oberbeckmann S."/>
            <person name="Bunk B."/>
            <person name="Jeske O."/>
            <person name="Meyerdierks A."/>
            <person name="Storesund J.E."/>
            <person name="Kallscheuer N."/>
            <person name="Luecker S."/>
            <person name="Lage O.M."/>
            <person name="Pohl T."/>
            <person name="Merkel B.J."/>
            <person name="Hornburger P."/>
            <person name="Mueller R.-W."/>
            <person name="Bruemmer F."/>
            <person name="Labrenz M."/>
            <person name="Spormann A.M."/>
            <person name="Op Den Camp H."/>
            <person name="Overmann J."/>
            <person name="Amann R."/>
            <person name="Jetten M.S.M."/>
            <person name="Mascher T."/>
            <person name="Medema M.H."/>
            <person name="Devos D.P."/>
            <person name="Kaster A.-K."/>
            <person name="Ovreas L."/>
            <person name="Rohde M."/>
            <person name="Galperin M.Y."/>
            <person name="Jogler C."/>
        </authorList>
    </citation>
    <scope>NUCLEOTIDE SEQUENCE [LARGE SCALE GENOMIC DNA]</scope>
    <source>
        <strain evidence="1 2">CA85</strain>
    </source>
</reference>
<sequence>MLSINGGKKSLDLAPGEFDIRPISIVDPCLRQATESLITTHAECVTRLTKSSARTSVHANRPALSICISVKNRSRIVHQGHALELFPTCVAAIAEAVQELEKTWPESVQLGPDSPNRLTVELVIADFTSDDWPLSQWIADAADGLKLNHFCLEECFSRGHGLNVAAARASSDRLLLLDADMLVTPQLIRTGIESIDQNSAYFPIFRYLSISGALLGLEDASFGNVFLSKQLFNASGGIPEFQSWGGEDDIFHEQISRIANVRREEGCGFYHQWHPERCRHENYLYPPQSDFMAYEAKQATDREARAFAVLHKDWEGKLFLYPDGKMQASHGDRGRYEWSKENVLSLVWDAWPVETLFHDDEDGQWRAEEYHFVIEELTTKSSAREIP</sequence>
<protein>
    <submittedName>
        <fullName evidence="1">Glycosyl transferase family 2</fullName>
    </submittedName>
</protein>
<keyword evidence="2" id="KW-1185">Reference proteome</keyword>
<dbReference type="SUPFAM" id="SSF53448">
    <property type="entry name" value="Nucleotide-diphospho-sugar transferases"/>
    <property type="match status" value="1"/>
</dbReference>
<dbReference type="Gene3D" id="3.90.550.10">
    <property type="entry name" value="Spore Coat Polysaccharide Biosynthesis Protein SpsA, Chain A"/>
    <property type="match status" value="1"/>
</dbReference>
<dbReference type="EMBL" id="SJPK01000013">
    <property type="protein sequence ID" value="TWT56461.1"/>
    <property type="molecule type" value="Genomic_DNA"/>
</dbReference>
<evidence type="ECO:0000313" key="1">
    <source>
        <dbReference type="EMBL" id="TWT56461.1"/>
    </source>
</evidence>
<dbReference type="GO" id="GO:0016740">
    <property type="term" value="F:transferase activity"/>
    <property type="evidence" value="ECO:0007669"/>
    <property type="project" value="UniProtKB-KW"/>
</dbReference>
<accession>A0A5C5X2H8</accession>
<proteinExistence type="predicted"/>
<dbReference type="Proteomes" id="UP000318053">
    <property type="component" value="Unassembled WGS sequence"/>
</dbReference>
<gene>
    <name evidence="1" type="ORF">CA85_42740</name>
</gene>
<evidence type="ECO:0000313" key="2">
    <source>
        <dbReference type="Proteomes" id="UP000318053"/>
    </source>
</evidence>
<name>A0A5C5X2H8_9BACT</name>
<organism evidence="1 2">
    <name type="scientific">Allorhodopirellula solitaria</name>
    <dbReference type="NCBI Taxonomy" id="2527987"/>
    <lineage>
        <taxon>Bacteria</taxon>
        <taxon>Pseudomonadati</taxon>
        <taxon>Planctomycetota</taxon>
        <taxon>Planctomycetia</taxon>
        <taxon>Pirellulales</taxon>
        <taxon>Pirellulaceae</taxon>
        <taxon>Allorhodopirellula</taxon>
    </lineage>
</organism>
<comment type="caution">
    <text evidence="1">The sequence shown here is derived from an EMBL/GenBank/DDBJ whole genome shotgun (WGS) entry which is preliminary data.</text>
</comment>
<dbReference type="InterPro" id="IPR029044">
    <property type="entry name" value="Nucleotide-diphossugar_trans"/>
</dbReference>